<accession>A0A0S4KZ02</accession>
<sequence length="63" mass="7212">MVSVVQAAPAKRCTCYHCGSVLEYNYHDITEEYVRDYGGGGDTYYRIICPVCSLKNNVSRWKK</sequence>
<gene>
    <name evidence="1" type="ORF">VCM_00083</name>
</gene>
<dbReference type="RefSeq" id="YP_009222681.1">
    <property type="nucleotide sequence ID" value="NC_029065.1"/>
</dbReference>
<dbReference type="OrthoDB" id="29073at10239"/>
<dbReference type="GeneID" id="26799052"/>
<keyword evidence="2" id="KW-1185">Reference proteome</keyword>
<evidence type="ECO:0000313" key="1">
    <source>
        <dbReference type="EMBL" id="CUR44302.1"/>
    </source>
</evidence>
<protein>
    <submittedName>
        <fullName evidence="1">Uncharacterized protein</fullName>
    </submittedName>
</protein>
<dbReference type="KEGG" id="vg:26799052"/>
<organism evidence="1 2">
    <name type="scientific">Pseudomonas phage VCM</name>
    <dbReference type="NCBI Taxonomy" id="1729937"/>
    <lineage>
        <taxon>Viruses</taxon>
        <taxon>Duplodnaviria</taxon>
        <taxon>Heunggongvirae</taxon>
        <taxon>Uroviricota</taxon>
        <taxon>Caudoviricetes</taxon>
        <taxon>Vandenendeviridae</taxon>
        <taxon>Gorskivirinae</taxon>
        <taxon>Kremarvirus</taxon>
        <taxon>Kremarvirus VCM</taxon>
        <taxon>Otagovirus VCM</taxon>
    </lineage>
</organism>
<evidence type="ECO:0000313" key="2">
    <source>
        <dbReference type="Proteomes" id="UP000204441"/>
    </source>
</evidence>
<dbReference type="EMBL" id="LN887844">
    <property type="protein sequence ID" value="CUR44302.1"/>
    <property type="molecule type" value="Genomic_DNA"/>
</dbReference>
<dbReference type="Proteomes" id="UP000204441">
    <property type="component" value="Genome"/>
</dbReference>
<reference evidence="2" key="1">
    <citation type="submission" date="2015-10" db="EMBL/GenBank/DDBJ databases">
        <authorList>
            <person name="Millard A."/>
        </authorList>
    </citation>
    <scope>NUCLEOTIDE SEQUENCE [LARGE SCALE GENOMIC DNA]</scope>
</reference>
<proteinExistence type="predicted"/>
<name>A0A0S4KZ02_9CAUD</name>